<dbReference type="AlphaFoldDB" id="A0A2U1MVV7"/>
<dbReference type="EMBL" id="PKPP01004235">
    <property type="protein sequence ID" value="PWA65388.1"/>
    <property type="molecule type" value="Genomic_DNA"/>
</dbReference>
<gene>
    <name evidence="1" type="ORF">CTI12_AA336510</name>
</gene>
<reference evidence="1 2" key="1">
    <citation type="journal article" date="2018" name="Mol. Plant">
        <title>The genome of Artemisia annua provides insight into the evolution of Asteraceae family and artemisinin biosynthesis.</title>
        <authorList>
            <person name="Shen Q."/>
            <person name="Zhang L."/>
            <person name="Liao Z."/>
            <person name="Wang S."/>
            <person name="Yan T."/>
            <person name="Shi P."/>
            <person name="Liu M."/>
            <person name="Fu X."/>
            <person name="Pan Q."/>
            <person name="Wang Y."/>
            <person name="Lv Z."/>
            <person name="Lu X."/>
            <person name="Zhang F."/>
            <person name="Jiang W."/>
            <person name="Ma Y."/>
            <person name="Chen M."/>
            <person name="Hao X."/>
            <person name="Li L."/>
            <person name="Tang Y."/>
            <person name="Lv G."/>
            <person name="Zhou Y."/>
            <person name="Sun X."/>
            <person name="Brodelius P.E."/>
            <person name="Rose J.K.C."/>
            <person name="Tang K."/>
        </authorList>
    </citation>
    <scope>NUCLEOTIDE SEQUENCE [LARGE SCALE GENOMIC DNA]</scope>
    <source>
        <strain evidence="2">cv. Huhao1</strain>
        <tissue evidence="1">Leaf</tissue>
    </source>
</reference>
<evidence type="ECO:0000313" key="2">
    <source>
        <dbReference type="Proteomes" id="UP000245207"/>
    </source>
</evidence>
<evidence type="ECO:0000313" key="1">
    <source>
        <dbReference type="EMBL" id="PWA65388.1"/>
    </source>
</evidence>
<comment type="caution">
    <text evidence="1">The sequence shown here is derived from an EMBL/GenBank/DDBJ whole genome shotgun (WGS) entry which is preliminary data.</text>
</comment>
<dbReference type="Proteomes" id="UP000245207">
    <property type="component" value="Unassembled WGS sequence"/>
</dbReference>
<protein>
    <submittedName>
        <fullName evidence="1">Uncharacterized protein</fullName>
    </submittedName>
</protein>
<dbReference type="OrthoDB" id="1711136at2759"/>
<name>A0A2U1MVV7_ARTAN</name>
<keyword evidence="2" id="KW-1185">Reference proteome</keyword>
<accession>A0A2U1MVV7</accession>
<organism evidence="1 2">
    <name type="scientific">Artemisia annua</name>
    <name type="common">Sweet wormwood</name>
    <dbReference type="NCBI Taxonomy" id="35608"/>
    <lineage>
        <taxon>Eukaryota</taxon>
        <taxon>Viridiplantae</taxon>
        <taxon>Streptophyta</taxon>
        <taxon>Embryophyta</taxon>
        <taxon>Tracheophyta</taxon>
        <taxon>Spermatophyta</taxon>
        <taxon>Magnoliopsida</taxon>
        <taxon>eudicotyledons</taxon>
        <taxon>Gunneridae</taxon>
        <taxon>Pentapetalae</taxon>
        <taxon>asterids</taxon>
        <taxon>campanulids</taxon>
        <taxon>Asterales</taxon>
        <taxon>Asteraceae</taxon>
        <taxon>Asteroideae</taxon>
        <taxon>Anthemideae</taxon>
        <taxon>Artemisiinae</taxon>
        <taxon>Artemisia</taxon>
    </lineage>
</organism>
<sequence length="79" mass="9166">MFRHLYYFYEDKSFHLEENLRCSIEGERVSNMNAVREEEVESCLVDMNDAAQRMGTTCWNCQSRPAVAGVSTFVCVFDV</sequence>
<proteinExistence type="predicted"/>